<dbReference type="PANTHER" id="PTHR13774:SF17">
    <property type="entry name" value="PHENAZINE BIOSYNTHESIS-LIKE DOMAIN-CONTAINING PROTEIN"/>
    <property type="match status" value="1"/>
</dbReference>
<evidence type="ECO:0000256" key="2">
    <source>
        <dbReference type="ARBA" id="ARBA00023235"/>
    </source>
</evidence>
<organism evidence="3 4">
    <name type="scientific">Musa troglodytarum</name>
    <name type="common">fe'i banana</name>
    <dbReference type="NCBI Taxonomy" id="320322"/>
    <lineage>
        <taxon>Eukaryota</taxon>
        <taxon>Viridiplantae</taxon>
        <taxon>Streptophyta</taxon>
        <taxon>Embryophyta</taxon>
        <taxon>Tracheophyta</taxon>
        <taxon>Spermatophyta</taxon>
        <taxon>Magnoliopsida</taxon>
        <taxon>Liliopsida</taxon>
        <taxon>Zingiberales</taxon>
        <taxon>Musaceae</taxon>
        <taxon>Musa</taxon>
    </lineage>
</organism>
<dbReference type="EMBL" id="CP097510">
    <property type="protein sequence ID" value="URE33509.1"/>
    <property type="molecule type" value="Genomic_DNA"/>
</dbReference>
<dbReference type="PANTHER" id="PTHR13774">
    <property type="entry name" value="PHENAZINE BIOSYNTHESIS PROTEIN"/>
    <property type="match status" value="1"/>
</dbReference>
<evidence type="ECO:0000313" key="4">
    <source>
        <dbReference type="Proteomes" id="UP001055439"/>
    </source>
</evidence>
<dbReference type="EMBL" id="CP097510">
    <property type="protein sequence ID" value="URE33518.1"/>
    <property type="molecule type" value="Genomic_DNA"/>
</dbReference>
<dbReference type="GO" id="GO:0005737">
    <property type="term" value="C:cytoplasm"/>
    <property type="evidence" value="ECO:0007669"/>
    <property type="project" value="TreeGrafter"/>
</dbReference>
<dbReference type="SUPFAM" id="SSF54506">
    <property type="entry name" value="Diaminopimelate epimerase-like"/>
    <property type="match status" value="1"/>
</dbReference>
<keyword evidence="2" id="KW-0413">Isomerase</keyword>
<dbReference type="Gene3D" id="3.10.310.10">
    <property type="entry name" value="Diaminopimelate Epimerase, Chain A, domain 1"/>
    <property type="match status" value="2"/>
</dbReference>
<reference evidence="3" key="1">
    <citation type="submission" date="2022-05" db="EMBL/GenBank/DDBJ databases">
        <title>The Musa troglodytarum L. genome provides insights into the mechanism of non-climacteric behaviour and enrichment of carotenoids.</title>
        <authorList>
            <person name="Wang J."/>
        </authorList>
    </citation>
    <scope>NUCLEOTIDE SEQUENCE</scope>
    <source>
        <tissue evidence="3">Leaf</tissue>
    </source>
</reference>
<dbReference type="Proteomes" id="UP001055439">
    <property type="component" value="Chromosome 8"/>
</dbReference>
<comment type="similarity">
    <text evidence="1">Belongs to the PhzF family.</text>
</comment>
<keyword evidence="4" id="KW-1185">Reference proteome</keyword>
<dbReference type="OrthoDB" id="75169at2759"/>
<dbReference type="Pfam" id="PF02567">
    <property type="entry name" value="PhzC-PhzF"/>
    <property type="match status" value="1"/>
</dbReference>
<sequence length="520" mass="55255">MLSVLHPPPLIAIQPRLLLRNAAPPAVLGLNGAKCRKRRGSRRRWIATGPEALRRAAVSFAAKLLGPPRADPVDLVLQLVAGGGNGGGGRQGLWGYGSGGWFGGWGRRRKGRGIGLIGLLASIAVAAALGMAPEKELAVGVTLLGFKNNRAWSREKRRPPEVDPPAIVGRSSFRASSSSLNPLSTFRLTRFDSRFKFLASSTPPFLAPMAKRAVRYAVIDAFTGSPFKGNPAAVCLLDSSSPEVDVGDEWMQSVASEFNISQTCFVSRAISAVGAGSDGPSNGASPPRFSLRWFTPVTEVKLCGHATLAAAHFLWTSGLVSSTVIEFVTKSGILTAKKVIRSNLLATPNVALNEAGEKFSIELDFPVVPVGGCNAAEMPSITETLNGASIVNVQKTDTSHDLIVELSSGKEVVDLHPNFHEIQKCAGRGLIVTAPAPPGSEYDIFTRFFCPKFGINEDPVCGSAHCALAPYWSKKLGKTNLIAYMASPRGGRLDLQLVEETQRILIQGEAVTVMVGSLLV</sequence>
<dbReference type="GO" id="GO:0016853">
    <property type="term" value="F:isomerase activity"/>
    <property type="evidence" value="ECO:0007669"/>
    <property type="project" value="UniProtKB-KW"/>
</dbReference>
<proteinExistence type="inferred from homology"/>
<protein>
    <submittedName>
        <fullName evidence="3">Phenazine biosynthesis-like protein</fullName>
    </submittedName>
</protein>
<name>A0A9E7HFD5_9LILI</name>
<dbReference type="AlphaFoldDB" id="A0A9E7HFD5"/>
<accession>A0A9E7HFD5</accession>
<gene>
    <name evidence="3" type="ORF">MUK42_06795</name>
</gene>
<dbReference type="InterPro" id="IPR003719">
    <property type="entry name" value="Phenazine_PhzF-like"/>
</dbReference>
<evidence type="ECO:0000313" key="3">
    <source>
        <dbReference type="EMBL" id="URE33509.1"/>
    </source>
</evidence>
<evidence type="ECO:0000256" key="1">
    <source>
        <dbReference type="ARBA" id="ARBA00008270"/>
    </source>
</evidence>